<dbReference type="RefSeq" id="WP_015957127.1">
    <property type="nucleotide sequence ID" value="NC_011729.1"/>
</dbReference>
<proteinExistence type="predicted"/>
<dbReference type="OrthoDB" id="466365at2"/>
<dbReference type="HOGENOM" id="CLU_181481_1_0_3"/>
<keyword evidence="1" id="KW-0472">Membrane</keyword>
<name>B7KI61_GLOC7</name>
<dbReference type="eggNOG" id="ENOG5033ECU">
    <property type="taxonomic scope" value="Bacteria"/>
</dbReference>
<keyword evidence="1" id="KW-0812">Transmembrane</keyword>
<keyword evidence="1" id="KW-1133">Transmembrane helix</keyword>
<dbReference type="Proteomes" id="UP000002384">
    <property type="component" value="Chromosome"/>
</dbReference>
<keyword evidence="3" id="KW-1185">Reference proteome</keyword>
<organism evidence="2 3">
    <name type="scientific">Gloeothece citriformis (strain PCC 7424)</name>
    <name type="common">Cyanothece sp. (strain PCC 7424)</name>
    <dbReference type="NCBI Taxonomy" id="65393"/>
    <lineage>
        <taxon>Bacteria</taxon>
        <taxon>Bacillati</taxon>
        <taxon>Cyanobacteriota</taxon>
        <taxon>Cyanophyceae</taxon>
        <taxon>Oscillatoriophycideae</taxon>
        <taxon>Chroococcales</taxon>
        <taxon>Aphanothecaceae</taxon>
        <taxon>Gloeothece</taxon>
        <taxon>Gloeothece citriformis</taxon>
    </lineage>
</organism>
<reference evidence="3" key="1">
    <citation type="journal article" date="2011" name="MBio">
        <title>Novel metabolic attributes of the genus Cyanothece, comprising a group of unicellular nitrogen-fixing Cyanobacteria.</title>
        <authorList>
            <person name="Bandyopadhyay A."/>
            <person name="Elvitigala T."/>
            <person name="Welsh E."/>
            <person name="Stockel J."/>
            <person name="Liberton M."/>
            <person name="Min H."/>
            <person name="Sherman L.A."/>
            <person name="Pakrasi H.B."/>
        </authorList>
    </citation>
    <scope>NUCLEOTIDE SEQUENCE [LARGE SCALE GENOMIC DNA]</scope>
    <source>
        <strain evidence="3">PCC 7424</strain>
    </source>
</reference>
<dbReference type="KEGG" id="cyc:PCC7424_5199"/>
<evidence type="ECO:0000313" key="2">
    <source>
        <dbReference type="EMBL" id="ACK73548.1"/>
    </source>
</evidence>
<feature type="transmembrane region" description="Helical" evidence="1">
    <location>
        <begin position="27"/>
        <end position="44"/>
    </location>
</feature>
<evidence type="ECO:0000256" key="1">
    <source>
        <dbReference type="SAM" id="Phobius"/>
    </source>
</evidence>
<dbReference type="EMBL" id="CP001291">
    <property type="protein sequence ID" value="ACK73548.1"/>
    <property type="molecule type" value="Genomic_DNA"/>
</dbReference>
<gene>
    <name evidence="2" type="ordered locus">PCC7424_5199</name>
</gene>
<dbReference type="AlphaFoldDB" id="B7KI61"/>
<accession>B7KI61</accession>
<evidence type="ECO:0000313" key="3">
    <source>
        <dbReference type="Proteomes" id="UP000002384"/>
    </source>
</evidence>
<protein>
    <submittedName>
        <fullName evidence="2">Uncharacterized protein</fullName>
    </submittedName>
</protein>
<dbReference type="STRING" id="65393.PCC7424_5199"/>
<sequence length="94" mass="10516">MRVWLATCIVLFVLVQFYQWVKGFFLPLPIYVLAGAFLAIASNYDKGIGFILKQSSQTITPLSQSATLVEDIQSLEGEQTQSLALESEKTNQEE</sequence>